<protein>
    <recommendedName>
        <fullName evidence="3">PKD domain-containing protein</fullName>
    </recommendedName>
</protein>
<dbReference type="EMBL" id="LT906468">
    <property type="protein sequence ID" value="SNV46520.1"/>
    <property type="molecule type" value="Genomic_DNA"/>
</dbReference>
<sequence length="277" mass="29948">MRNLINIIIFSISFALLLGCEPIEDRMELGSAIGAEQLDISATVLTVNGKKSNKVVVNNNSPVLSSWDYGTGVTQKKTDTVLLVSTGENEIIFTGLNPDGSKISKSLKVTVDELSFPVPLEWGMLTDGKDKTWVWDTTKPSVWGNGGYMGSNGPAWWTLKEADIDGQAPGEGKGAKMIFSLRGAKLTKVKSTGQQEVGSFSFDMGKQVKLDDGTVWAKGKLTTKGVTVLCGKSPNEGNAPVYEYDILIINDSEIVLSYPEPGVGAWGTAWFWNFKAI</sequence>
<evidence type="ECO:0000313" key="2">
    <source>
        <dbReference type="Proteomes" id="UP000215355"/>
    </source>
</evidence>
<dbReference type="PROSITE" id="PS51257">
    <property type="entry name" value="PROKAR_LIPOPROTEIN"/>
    <property type="match status" value="1"/>
</dbReference>
<accession>A0AAJ5BZJ9</accession>
<dbReference type="RefSeq" id="WP_093095025.1">
    <property type="nucleotide sequence ID" value="NZ_FNGK01000001.1"/>
</dbReference>
<reference evidence="1 2" key="1">
    <citation type="submission" date="2017-06" db="EMBL/GenBank/DDBJ databases">
        <authorList>
            <consortium name="Pathogen Informatics"/>
        </authorList>
    </citation>
    <scope>NUCLEOTIDE SEQUENCE [LARGE SCALE GENOMIC DNA]</scope>
    <source>
        <strain evidence="1 2">NCTC12149</strain>
    </source>
</reference>
<organism evidence="1 2">
    <name type="scientific">Sphingobacterium mizutaii</name>
    <dbReference type="NCBI Taxonomy" id="1010"/>
    <lineage>
        <taxon>Bacteria</taxon>
        <taxon>Pseudomonadati</taxon>
        <taxon>Bacteroidota</taxon>
        <taxon>Sphingobacteriia</taxon>
        <taxon>Sphingobacteriales</taxon>
        <taxon>Sphingobacteriaceae</taxon>
        <taxon>Sphingobacterium</taxon>
    </lineage>
</organism>
<gene>
    <name evidence="1" type="ORF">SAMEA4412673_01243</name>
</gene>
<evidence type="ECO:0000313" key="1">
    <source>
        <dbReference type="EMBL" id="SNV46520.1"/>
    </source>
</evidence>
<proteinExistence type="predicted"/>
<evidence type="ECO:0008006" key="3">
    <source>
        <dbReference type="Google" id="ProtNLM"/>
    </source>
</evidence>
<dbReference type="KEGG" id="smiz:4412673_01243"/>
<name>A0AAJ5BZJ9_9SPHI</name>
<dbReference type="Proteomes" id="UP000215355">
    <property type="component" value="Chromosome 1"/>
</dbReference>
<dbReference type="AlphaFoldDB" id="A0AAJ5BZJ9"/>